<evidence type="ECO:0000259" key="14">
    <source>
        <dbReference type="PROSITE" id="PS51698"/>
    </source>
</evidence>
<dbReference type="InterPro" id="IPR003613">
    <property type="entry name" value="Ubox_domain"/>
</dbReference>
<dbReference type="CDD" id="cd16655">
    <property type="entry name" value="RING-Ubox_WDSUB1-like"/>
    <property type="match status" value="1"/>
</dbReference>
<dbReference type="Pfam" id="PF00582">
    <property type="entry name" value="Usp"/>
    <property type="match status" value="1"/>
</dbReference>
<dbReference type="PROSITE" id="PS00107">
    <property type="entry name" value="PROTEIN_KINASE_ATP"/>
    <property type="match status" value="1"/>
</dbReference>
<dbReference type="EC" id="2.3.2.27" evidence="4"/>
<dbReference type="InterPro" id="IPR014729">
    <property type="entry name" value="Rossmann-like_a/b/a_fold"/>
</dbReference>
<dbReference type="PROSITE" id="PS00108">
    <property type="entry name" value="PROTEIN_KINASE_ST"/>
    <property type="match status" value="1"/>
</dbReference>
<dbReference type="InterPro" id="IPR017441">
    <property type="entry name" value="Protein_kinase_ATP_BS"/>
</dbReference>
<accession>A0AAV0MU76</accession>
<dbReference type="EMBL" id="CAMGYJ010000007">
    <property type="protein sequence ID" value="CAI0449641.1"/>
    <property type="molecule type" value="Genomic_DNA"/>
</dbReference>
<proteinExistence type="predicted"/>
<dbReference type="SUPFAM" id="SSF56112">
    <property type="entry name" value="Protein kinase-like (PK-like)"/>
    <property type="match status" value="1"/>
</dbReference>
<feature type="compositionally biased region" description="Polar residues" evidence="12">
    <location>
        <begin position="189"/>
        <end position="201"/>
    </location>
</feature>
<keyword evidence="6 10" id="KW-0547">Nucleotide-binding</keyword>
<dbReference type="Gene3D" id="1.10.510.10">
    <property type="entry name" value="Transferase(Phosphotransferase) domain 1"/>
    <property type="match status" value="1"/>
</dbReference>
<evidence type="ECO:0000256" key="2">
    <source>
        <dbReference type="ARBA" id="ARBA00003861"/>
    </source>
</evidence>
<dbReference type="SMART" id="SM00220">
    <property type="entry name" value="S_TKc"/>
    <property type="match status" value="1"/>
</dbReference>
<evidence type="ECO:0000313" key="15">
    <source>
        <dbReference type="EMBL" id="CAI0449641.1"/>
    </source>
</evidence>
<dbReference type="GO" id="GO:0005524">
    <property type="term" value="F:ATP binding"/>
    <property type="evidence" value="ECO:0007669"/>
    <property type="project" value="UniProtKB-UniRule"/>
</dbReference>
<dbReference type="CDD" id="cd01989">
    <property type="entry name" value="USP_STK_Ubox_N"/>
    <property type="match status" value="1"/>
</dbReference>
<evidence type="ECO:0000256" key="7">
    <source>
        <dbReference type="ARBA" id="ARBA00022777"/>
    </source>
</evidence>
<dbReference type="AlphaFoldDB" id="A0AAV0MU76"/>
<evidence type="ECO:0000256" key="10">
    <source>
        <dbReference type="PROSITE-ProRule" id="PRU10141"/>
    </source>
</evidence>
<dbReference type="InterPro" id="IPR013083">
    <property type="entry name" value="Znf_RING/FYVE/PHD"/>
</dbReference>
<dbReference type="GO" id="GO:0016567">
    <property type="term" value="P:protein ubiquitination"/>
    <property type="evidence" value="ECO:0007669"/>
    <property type="project" value="InterPro"/>
</dbReference>
<evidence type="ECO:0000256" key="11">
    <source>
        <dbReference type="SAM" id="Coils"/>
    </source>
</evidence>
<keyword evidence="11" id="KW-0175">Coiled coil</keyword>
<evidence type="ECO:0000256" key="1">
    <source>
        <dbReference type="ARBA" id="ARBA00000900"/>
    </source>
</evidence>
<evidence type="ECO:0000256" key="8">
    <source>
        <dbReference type="ARBA" id="ARBA00022786"/>
    </source>
</evidence>
<dbReference type="InterPro" id="IPR000719">
    <property type="entry name" value="Prot_kinase_dom"/>
</dbReference>
<dbReference type="SUPFAM" id="SSF57850">
    <property type="entry name" value="RING/U-box"/>
    <property type="match status" value="1"/>
</dbReference>
<dbReference type="Proteomes" id="UP001154282">
    <property type="component" value="Unassembled WGS sequence"/>
</dbReference>
<sequence>MEEKQSEITEAEKVADLPSLPPPLTVGIAVDGKKKSKYVVKWALEKFGHEEKVVFKILHVRPKVTLVPTPMGNSIPISQVRDSVAKAYRKEMEWKASQLIVPYKDLCTQRKVQVDVCMTEADNVANAIAEEVSKSMISKLVIGASSRGMFSRKLKAHHLSSRISACAPRSCTVYVVSKGKLASLRPSDLDSNPSIADDSSVTSGPTTSDSSNSLSSHTDGSSGSSYFNFHSSSLPMQRVQALATINQGCLHSRTTSPEAIIHSRSLSLELDEVNAGGGGGAVGCTPSSPESAHLITRSSSFSADFQSPLFSDEASASDGLTDNSSSDSQVAFYFFPFSLANFNFELEKLRLELRHARGVYAMAQTEAMDASRKLSSLNQCRMEGAAKLKEISSREEKAKELAQEERGKCEAALKEAEHMRKCAEKESMQRREAEAKAKHDAKEKERLQNALVAPLQQYRKFTWEEIESATSSFSEALKIGMGAYGKVYKCSFHHTVAAVKVLHSKEPRDIKQFKQELDILSKICHPHLLILLGACPDHGCLVYEYMENGSLEDRLLRLHNTQPIPWFERFRIAWEVASALAFLHNSKPEPIIHRDLKPANILLDHNYVSKIGDVGLSTMLHSDITMYKDTAPVGTLCYIDPEYQRTGLISPKSDVYALGMVILQLLTGKPAMALAHLVERAMEEGQLARLLDSGAGNWPVDETEEIAKLGLSCAELRRKDRPCLKDGVLPALERLKEVGERARERALSNPAGSSSHSLPPNHFVCPILKEVMKEPCVAADGYTYEREAIERWLQENEKSPMTNVALSNKNLLPNYTILAAIVEWKSK</sequence>
<organism evidence="15 16">
    <name type="scientific">Linum tenue</name>
    <dbReference type="NCBI Taxonomy" id="586396"/>
    <lineage>
        <taxon>Eukaryota</taxon>
        <taxon>Viridiplantae</taxon>
        <taxon>Streptophyta</taxon>
        <taxon>Embryophyta</taxon>
        <taxon>Tracheophyta</taxon>
        <taxon>Spermatophyta</taxon>
        <taxon>Magnoliopsida</taxon>
        <taxon>eudicotyledons</taxon>
        <taxon>Gunneridae</taxon>
        <taxon>Pentapetalae</taxon>
        <taxon>rosids</taxon>
        <taxon>fabids</taxon>
        <taxon>Malpighiales</taxon>
        <taxon>Linaceae</taxon>
        <taxon>Linum</taxon>
    </lineage>
</organism>
<feature type="coiled-coil region" evidence="11">
    <location>
        <begin position="346"/>
        <end position="450"/>
    </location>
</feature>
<comment type="function">
    <text evidence="2">Functions as an E3 ubiquitin ligase.</text>
</comment>
<dbReference type="Pfam" id="PF04564">
    <property type="entry name" value="U-box"/>
    <property type="match status" value="1"/>
</dbReference>
<keyword evidence="5" id="KW-0808">Transferase</keyword>
<comment type="pathway">
    <text evidence="3">Protein modification; protein ubiquitination.</text>
</comment>
<dbReference type="PROSITE" id="PS51698">
    <property type="entry name" value="U_BOX"/>
    <property type="match status" value="1"/>
</dbReference>
<evidence type="ECO:0000256" key="9">
    <source>
        <dbReference type="ARBA" id="ARBA00022840"/>
    </source>
</evidence>
<comment type="catalytic activity">
    <reaction evidence="1">
        <text>S-ubiquitinyl-[E2 ubiquitin-conjugating enzyme]-L-cysteine + [acceptor protein]-L-lysine = [E2 ubiquitin-conjugating enzyme]-L-cysteine + N(6)-ubiquitinyl-[acceptor protein]-L-lysine.</text>
        <dbReference type="EC" id="2.3.2.27"/>
    </reaction>
</comment>
<dbReference type="GO" id="GO:0004672">
    <property type="term" value="F:protein kinase activity"/>
    <property type="evidence" value="ECO:0007669"/>
    <property type="project" value="InterPro"/>
</dbReference>
<evidence type="ECO:0000256" key="6">
    <source>
        <dbReference type="ARBA" id="ARBA00022741"/>
    </source>
</evidence>
<feature type="domain" description="Protein kinase" evidence="13">
    <location>
        <begin position="473"/>
        <end position="732"/>
    </location>
</feature>
<dbReference type="InterPro" id="IPR006016">
    <property type="entry name" value="UspA"/>
</dbReference>
<dbReference type="SUPFAM" id="SSF52402">
    <property type="entry name" value="Adenine nucleotide alpha hydrolases-like"/>
    <property type="match status" value="1"/>
</dbReference>
<dbReference type="Gene3D" id="3.40.50.620">
    <property type="entry name" value="HUPs"/>
    <property type="match status" value="1"/>
</dbReference>
<dbReference type="InterPro" id="IPR011009">
    <property type="entry name" value="Kinase-like_dom_sf"/>
</dbReference>
<feature type="region of interest" description="Disordered" evidence="12">
    <location>
        <begin position="187"/>
        <end position="219"/>
    </location>
</feature>
<keyword evidence="9 10" id="KW-0067">ATP-binding</keyword>
<dbReference type="PROSITE" id="PS50011">
    <property type="entry name" value="PROTEIN_KINASE_DOM"/>
    <property type="match status" value="1"/>
</dbReference>
<dbReference type="PANTHER" id="PTHR45647">
    <property type="entry name" value="OS02G0152300 PROTEIN"/>
    <property type="match status" value="1"/>
</dbReference>
<keyword evidence="7" id="KW-0418">Kinase</keyword>
<reference evidence="15" key="1">
    <citation type="submission" date="2022-08" db="EMBL/GenBank/DDBJ databases">
        <authorList>
            <person name="Gutierrez-Valencia J."/>
        </authorList>
    </citation>
    <scope>NUCLEOTIDE SEQUENCE</scope>
</reference>
<keyword evidence="8" id="KW-0833">Ubl conjugation pathway</keyword>
<evidence type="ECO:0000256" key="12">
    <source>
        <dbReference type="SAM" id="MobiDB-lite"/>
    </source>
</evidence>
<keyword evidence="16" id="KW-1185">Reference proteome</keyword>
<evidence type="ECO:0000256" key="3">
    <source>
        <dbReference type="ARBA" id="ARBA00004906"/>
    </source>
</evidence>
<dbReference type="PANTHER" id="PTHR45647:SF15">
    <property type="entry name" value="U-BOX DOMAIN-CONTAINING PROTEIN 35"/>
    <property type="match status" value="1"/>
</dbReference>
<feature type="compositionally biased region" description="Low complexity" evidence="12">
    <location>
        <begin position="202"/>
        <end position="219"/>
    </location>
</feature>
<feature type="binding site" evidence="10">
    <location>
        <position position="500"/>
    </location>
    <ligand>
        <name>ATP</name>
        <dbReference type="ChEBI" id="CHEBI:30616"/>
    </ligand>
</feature>
<feature type="domain" description="U-box" evidence="14">
    <location>
        <begin position="758"/>
        <end position="827"/>
    </location>
</feature>
<dbReference type="Pfam" id="PF00069">
    <property type="entry name" value="Pkinase"/>
    <property type="match status" value="1"/>
</dbReference>
<evidence type="ECO:0000259" key="13">
    <source>
        <dbReference type="PROSITE" id="PS50011"/>
    </source>
</evidence>
<evidence type="ECO:0000256" key="5">
    <source>
        <dbReference type="ARBA" id="ARBA00022679"/>
    </source>
</evidence>
<gene>
    <name evidence="15" type="ORF">LITE_LOCUS30256</name>
</gene>
<protein>
    <recommendedName>
        <fullName evidence="4">RING-type E3 ubiquitin transferase</fullName>
        <ecNumber evidence="4">2.3.2.27</ecNumber>
    </recommendedName>
</protein>
<name>A0AAV0MU76_9ROSI</name>
<evidence type="ECO:0000256" key="4">
    <source>
        <dbReference type="ARBA" id="ARBA00012483"/>
    </source>
</evidence>
<dbReference type="InterPro" id="IPR008271">
    <property type="entry name" value="Ser/Thr_kinase_AS"/>
</dbReference>
<dbReference type="Gene3D" id="3.30.200.20">
    <property type="entry name" value="Phosphorylase Kinase, domain 1"/>
    <property type="match status" value="1"/>
</dbReference>
<dbReference type="Gene3D" id="3.30.40.10">
    <property type="entry name" value="Zinc/RING finger domain, C3HC4 (zinc finger)"/>
    <property type="match status" value="1"/>
</dbReference>
<evidence type="ECO:0000313" key="16">
    <source>
        <dbReference type="Proteomes" id="UP001154282"/>
    </source>
</evidence>
<dbReference type="SMART" id="SM00504">
    <property type="entry name" value="Ubox"/>
    <property type="match status" value="1"/>
</dbReference>
<dbReference type="GO" id="GO:0061630">
    <property type="term" value="F:ubiquitin protein ligase activity"/>
    <property type="evidence" value="ECO:0007669"/>
    <property type="project" value="UniProtKB-EC"/>
</dbReference>
<dbReference type="InterPro" id="IPR051348">
    <property type="entry name" value="U-box_ubiquitin_ligases"/>
</dbReference>
<comment type="caution">
    <text evidence="15">The sequence shown here is derived from an EMBL/GenBank/DDBJ whole genome shotgun (WGS) entry which is preliminary data.</text>
</comment>